<feature type="region of interest" description="Disordered" evidence="1">
    <location>
        <begin position="1"/>
        <end position="20"/>
    </location>
</feature>
<accession>A0ABU0S5M6</accession>
<comment type="caution">
    <text evidence="2">The sequence shown here is derived from an EMBL/GenBank/DDBJ whole genome shotgun (WGS) entry which is preliminary data.</text>
</comment>
<feature type="region of interest" description="Disordered" evidence="1">
    <location>
        <begin position="35"/>
        <end position="58"/>
    </location>
</feature>
<organism evidence="2 3">
    <name type="scientific">Phyllobacterium ifriqiyense</name>
    <dbReference type="NCBI Taxonomy" id="314238"/>
    <lineage>
        <taxon>Bacteria</taxon>
        <taxon>Pseudomonadati</taxon>
        <taxon>Pseudomonadota</taxon>
        <taxon>Alphaproteobacteria</taxon>
        <taxon>Hyphomicrobiales</taxon>
        <taxon>Phyllobacteriaceae</taxon>
        <taxon>Phyllobacterium</taxon>
    </lineage>
</organism>
<sequence>MAKRKLIHIGTDKHGERKNEESTFTLSVNVGQFPSSDKYKVKNDARSGSGYQSDHRST</sequence>
<dbReference type="EMBL" id="JAUSZT010000002">
    <property type="protein sequence ID" value="MDQ0996064.1"/>
    <property type="molecule type" value="Genomic_DNA"/>
</dbReference>
<evidence type="ECO:0000256" key="1">
    <source>
        <dbReference type="SAM" id="MobiDB-lite"/>
    </source>
</evidence>
<evidence type="ECO:0000313" key="3">
    <source>
        <dbReference type="Proteomes" id="UP001237780"/>
    </source>
</evidence>
<evidence type="ECO:0000313" key="2">
    <source>
        <dbReference type="EMBL" id="MDQ0996064.1"/>
    </source>
</evidence>
<reference evidence="2 3" key="1">
    <citation type="submission" date="2023-07" db="EMBL/GenBank/DDBJ databases">
        <title>Comparative genomics of wheat-associated soil bacteria to identify genetic determinants of phenazine resistance.</title>
        <authorList>
            <person name="Mouncey N."/>
        </authorList>
    </citation>
    <scope>NUCLEOTIDE SEQUENCE [LARGE SCALE GENOMIC DNA]</scope>
    <source>
        <strain evidence="2 3">W4I11</strain>
    </source>
</reference>
<feature type="compositionally biased region" description="Basic and acidic residues" evidence="1">
    <location>
        <begin position="10"/>
        <end position="20"/>
    </location>
</feature>
<proteinExistence type="predicted"/>
<keyword evidence="3" id="KW-1185">Reference proteome</keyword>
<name>A0ABU0S5M6_9HYPH</name>
<dbReference type="Proteomes" id="UP001237780">
    <property type="component" value="Unassembled WGS sequence"/>
</dbReference>
<gene>
    <name evidence="2" type="ORF">QFZ34_001241</name>
</gene>
<protein>
    <submittedName>
        <fullName evidence="2">Uncharacterized protein</fullName>
    </submittedName>
</protein>